<evidence type="ECO:0000313" key="3">
    <source>
        <dbReference type="Proteomes" id="UP001303046"/>
    </source>
</evidence>
<protein>
    <submittedName>
        <fullName evidence="2">Uncharacterized protein</fullName>
    </submittedName>
</protein>
<evidence type="ECO:0000256" key="1">
    <source>
        <dbReference type="SAM" id="MobiDB-lite"/>
    </source>
</evidence>
<comment type="caution">
    <text evidence="2">The sequence shown here is derived from an EMBL/GenBank/DDBJ whole genome shotgun (WGS) entry which is preliminary data.</text>
</comment>
<organism evidence="2 3">
    <name type="scientific">Necator americanus</name>
    <name type="common">Human hookworm</name>
    <dbReference type="NCBI Taxonomy" id="51031"/>
    <lineage>
        <taxon>Eukaryota</taxon>
        <taxon>Metazoa</taxon>
        <taxon>Ecdysozoa</taxon>
        <taxon>Nematoda</taxon>
        <taxon>Chromadorea</taxon>
        <taxon>Rhabditida</taxon>
        <taxon>Rhabditina</taxon>
        <taxon>Rhabditomorpha</taxon>
        <taxon>Strongyloidea</taxon>
        <taxon>Ancylostomatidae</taxon>
        <taxon>Bunostominae</taxon>
        <taxon>Necator</taxon>
    </lineage>
</organism>
<sequence>MSMGKNIDAFDQLTNRIGRSRTDVAIVPKFFSGSDHRFFVFATLAGHEEDSAMDNIGEEYDRLAKHLHDCTRKAQSSETTMKRQSPETLEQIRQCEAAQAAGNRKLTSEPARHCREAMKEDLKERRVEILAETAEARKSICYARLDFAKSQSEDDRSREPKREHSLY</sequence>
<dbReference type="Proteomes" id="UP001303046">
    <property type="component" value="Unassembled WGS sequence"/>
</dbReference>
<dbReference type="EMBL" id="JAVFWL010000006">
    <property type="protein sequence ID" value="KAK6764668.1"/>
    <property type="molecule type" value="Genomic_DNA"/>
</dbReference>
<evidence type="ECO:0000313" key="2">
    <source>
        <dbReference type="EMBL" id="KAK6764668.1"/>
    </source>
</evidence>
<accession>A0ABR1EPY8</accession>
<feature type="compositionally biased region" description="Basic and acidic residues" evidence="1">
    <location>
        <begin position="151"/>
        <end position="167"/>
    </location>
</feature>
<feature type="region of interest" description="Disordered" evidence="1">
    <location>
        <begin position="148"/>
        <end position="167"/>
    </location>
</feature>
<proteinExistence type="predicted"/>
<keyword evidence="3" id="KW-1185">Reference proteome</keyword>
<name>A0ABR1EPY8_NECAM</name>
<reference evidence="2 3" key="1">
    <citation type="submission" date="2023-08" db="EMBL/GenBank/DDBJ databases">
        <title>A Necator americanus chromosomal reference genome.</title>
        <authorList>
            <person name="Ilik V."/>
            <person name="Petrzelkova K.J."/>
            <person name="Pardy F."/>
            <person name="Fuh T."/>
            <person name="Niatou-Singa F.S."/>
            <person name="Gouil Q."/>
            <person name="Baker L."/>
            <person name="Ritchie M.E."/>
            <person name="Jex A.R."/>
            <person name="Gazzola D."/>
            <person name="Li H."/>
            <person name="Toshio Fujiwara R."/>
            <person name="Zhan B."/>
            <person name="Aroian R.V."/>
            <person name="Pafco B."/>
            <person name="Schwarz E.M."/>
        </authorList>
    </citation>
    <scope>NUCLEOTIDE SEQUENCE [LARGE SCALE GENOMIC DNA]</scope>
    <source>
        <strain evidence="2 3">Aroian</strain>
        <tissue evidence="2">Whole animal</tissue>
    </source>
</reference>
<gene>
    <name evidence="2" type="primary">Necator_chrX.g25007</name>
    <name evidence="2" type="ORF">RB195_024842</name>
</gene>